<dbReference type="InterPro" id="IPR005591">
    <property type="entry name" value="NapB"/>
</dbReference>
<evidence type="ECO:0000256" key="11">
    <source>
        <dbReference type="ARBA" id="ARBA00031832"/>
    </source>
</evidence>
<evidence type="ECO:0000256" key="1">
    <source>
        <dbReference type="ARBA" id="ARBA00004418"/>
    </source>
</evidence>
<keyword evidence="6" id="KW-0479">Metal-binding</keyword>
<evidence type="ECO:0000256" key="7">
    <source>
        <dbReference type="ARBA" id="ARBA00022729"/>
    </source>
</evidence>
<evidence type="ECO:0000256" key="12">
    <source>
        <dbReference type="SAM" id="MobiDB-lite"/>
    </source>
</evidence>
<protein>
    <recommendedName>
        <fullName evidence="3">Periplasmic nitrate reductase, electron transfer subunit</fullName>
    </recommendedName>
    <alternativeName>
        <fullName evidence="11">Diheme cytochrome c NapB</fullName>
    </alternativeName>
</protein>
<keyword evidence="4" id="KW-0813">Transport</keyword>
<evidence type="ECO:0000313" key="14">
    <source>
        <dbReference type="Proteomes" id="UP000663181"/>
    </source>
</evidence>
<keyword evidence="14" id="KW-1185">Reference proteome</keyword>
<dbReference type="Proteomes" id="UP000663181">
    <property type="component" value="Chromosome"/>
</dbReference>
<proteinExistence type="inferred from homology"/>
<dbReference type="PANTHER" id="PTHR38604:SF1">
    <property type="entry name" value="PERIPLASMIC NITRATE REDUCTASE, ELECTRON TRANSFER SUBUNIT"/>
    <property type="match status" value="1"/>
</dbReference>
<dbReference type="SUPFAM" id="SSF48695">
    <property type="entry name" value="Multiheme cytochromes"/>
    <property type="match status" value="1"/>
</dbReference>
<name>A0ABX7H0B4_9GAMM</name>
<dbReference type="EMBL" id="CP064030">
    <property type="protein sequence ID" value="QRN55979.1"/>
    <property type="molecule type" value="Genomic_DNA"/>
</dbReference>
<dbReference type="Pfam" id="PF03892">
    <property type="entry name" value="NapB"/>
    <property type="match status" value="1"/>
</dbReference>
<dbReference type="InterPro" id="IPR036280">
    <property type="entry name" value="Multihaem_cyt_sf"/>
</dbReference>
<evidence type="ECO:0000256" key="8">
    <source>
        <dbReference type="ARBA" id="ARBA00022764"/>
    </source>
</evidence>
<comment type="subcellular location">
    <subcellularLocation>
        <location evidence="1">Periplasm</location>
    </subcellularLocation>
</comment>
<dbReference type="PANTHER" id="PTHR38604">
    <property type="entry name" value="PERIPLASMIC NITRATE REDUCTASE, ELECTRON TRANSFER SUBUNIT"/>
    <property type="match status" value="1"/>
</dbReference>
<dbReference type="Gene3D" id="1.10.1130.10">
    <property type="entry name" value="Flavocytochrome C3, Chain A"/>
    <property type="match status" value="1"/>
</dbReference>
<keyword evidence="8" id="KW-0574">Periplasm</keyword>
<accession>A0ABX7H0B4</accession>
<gene>
    <name evidence="13" type="ORF">ISN74_16965</name>
</gene>
<keyword evidence="5" id="KW-0349">Heme</keyword>
<evidence type="ECO:0000256" key="9">
    <source>
        <dbReference type="ARBA" id="ARBA00022982"/>
    </source>
</evidence>
<evidence type="ECO:0000256" key="5">
    <source>
        <dbReference type="ARBA" id="ARBA00022617"/>
    </source>
</evidence>
<evidence type="ECO:0000256" key="3">
    <source>
        <dbReference type="ARBA" id="ARBA00013773"/>
    </source>
</evidence>
<organism evidence="13 14">
    <name type="scientific">Dyella caseinilytica</name>
    <dbReference type="NCBI Taxonomy" id="1849581"/>
    <lineage>
        <taxon>Bacteria</taxon>
        <taxon>Pseudomonadati</taxon>
        <taxon>Pseudomonadota</taxon>
        <taxon>Gammaproteobacteria</taxon>
        <taxon>Lysobacterales</taxon>
        <taxon>Rhodanobacteraceae</taxon>
        <taxon>Dyella</taxon>
    </lineage>
</organism>
<feature type="compositionally biased region" description="Basic and acidic residues" evidence="12">
    <location>
        <begin position="1"/>
        <end position="10"/>
    </location>
</feature>
<keyword evidence="9" id="KW-0249">Electron transport</keyword>
<comment type="similarity">
    <text evidence="2">Belongs to the NapB family.</text>
</comment>
<evidence type="ECO:0000256" key="4">
    <source>
        <dbReference type="ARBA" id="ARBA00022448"/>
    </source>
</evidence>
<reference evidence="13 14" key="1">
    <citation type="submission" date="2020-10" db="EMBL/GenBank/DDBJ databases">
        <title>Phylogeny of dyella-like bacteria.</title>
        <authorList>
            <person name="Fu J."/>
        </authorList>
    </citation>
    <scope>NUCLEOTIDE SEQUENCE [LARGE SCALE GENOMIC DNA]</scope>
    <source>
        <strain evidence="13 14">DHOB09</strain>
    </source>
</reference>
<keyword evidence="7" id="KW-0732">Signal</keyword>
<evidence type="ECO:0000313" key="13">
    <source>
        <dbReference type="EMBL" id="QRN55979.1"/>
    </source>
</evidence>
<sequence length="174" mass="19118">MLPHIHHEETATQSPPASAQSAPVARQVASRATVPPETNTPVATNLDALRRGIPINQEAMPLPMAAVENNDVPRERNYPMQPPTIPHSIDNYQVDKNYNRCLMCHTRANAAKFNAPAIAASHYVTREGQVLAQISPRRYFCTQCHVPQTNAKPLVGNTYQYDTAVIQAAAKNGQ</sequence>
<evidence type="ECO:0000256" key="2">
    <source>
        <dbReference type="ARBA" id="ARBA00007368"/>
    </source>
</evidence>
<keyword evidence="10" id="KW-0408">Iron</keyword>
<feature type="compositionally biased region" description="Low complexity" evidence="12">
    <location>
        <begin position="11"/>
        <end position="30"/>
    </location>
</feature>
<evidence type="ECO:0000256" key="10">
    <source>
        <dbReference type="ARBA" id="ARBA00023004"/>
    </source>
</evidence>
<feature type="region of interest" description="Disordered" evidence="12">
    <location>
        <begin position="1"/>
        <end position="42"/>
    </location>
</feature>
<evidence type="ECO:0000256" key="6">
    <source>
        <dbReference type="ARBA" id="ARBA00022723"/>
    </source>
</evidence>